<evidence type="ECO:0000313" key="3">
    <source>
        <dbReference type="Proteomes" id="UP000504724"/>
    </source>
</evidence>
<proteinExistence type="predicted"/>
<dbReference type="KEGG" id="txa:HQN79_02640"/>
<dbReference type="Proteomes" id="UP000504724">
    <property type="component" value="Chromosome"/>
</dbReference>
<reference evidence="2 3" key="1">
    <citation type="submission" date="2020-05" db="EMBL/GenBank/DDBJ databases">
        <title>Thiomicrorhabdus sediminis sp.nov. and Thiomicrorhabdus xiamenensis sp.nov., novel sulfur-oxidizing bacteria isolated from coastal sediment.</title>
        <authorList>
            <person name="Liu X."/>
        </authorList>
    </citation>
    <scope>NUCLEOTIDE SEQUENCE [LARGE SCALE GENOMIC DNA]</scope>
    <source>
        <strain evidence="2 3">G2</strain>
    </source>
</reference>
<keyword evidence="3" id="KW-1185">Reference proteome</keyword>
<keyword evidence="1" id="KW-1133">Transmembrane helix</keyword>
<protein>
    <submittedName>
        <fullName evidence="2">Prepilin-type N-terminal cleavage/methylation domain-containing protein</fullName>
    </submittedName>
</protein>
<gene>
    <name evidence="2" type="ORF">HQN79_02640</name>
</gene>
<dbReference type="NCBIfam" id="TIGR02532">
    <property type="entry name" value="IV_pilin_GFxxxE"/>
    <property type="match status" value="1"/>
</dbReference>
<dbReference type="RefSeq" id="WP_173284147.1">
    <property type="nucleotide sequence ID" value="NZ_CP054020.1"/>
</dbReference>
<keyword evidence="1" id="KW-0472">Membrane</keyword>
<dbReference type="AlphaFoldDB" id="A0A7D4NJR3"/>
<evidence type="ECO:0000313" key="2">
    <source>
        <dbReference type="EMBL" id="QKI88549.1"/>
    </source>
</evidence>
<dbReference type="InterPro" id="IPR012902">
    <property type="entry name" value="N_methyl_site"/>
</dbReference>
<dbReference type="Pfam" id="PF07963">
    <property type="entry name" value="N_methyl"/>
    <property type="match status" value="1"/>
</dbReference>
<evidence type="ECO:0000256" key="1">
    <source>
        <dbReference type="SAM" id="Phobius"/>
    </source>
</evidence>
<keyword evidence="1" id="KW-0812">Transmembrane</keyword>
<name>A0A7D4NJR3_9GAMM</name>
<feature type="transmembrane region" description="Helical" evidence="1">
    <location>
        <begin position="12"/>
        <end position="36"/>
    </location>
</feature>
<sequence>MNKRLIKGFSLLEMAIALVVLGILIMSFNTVFKLVFDTDHRVQQIYESQKVQDALETFLAVNSRLPCPDTDDDGYEEFNGLVCSSAEGGLPYNELGIKEWDAWGNLYFYRIISSAANPAGYTNQVCHAASVFGVSGAIDSTDLKICTSTNEVVCDATPDSALCNGGSWDAATVNGDYPPYFSIYTPPANDALTVTADNGDIEDSNVVAVAISWGANGDEAYYYNAANKQCPGSLSANEQENCDGTNTTFVKTTIGLDRDYVIPITLDQAKKAVIASRRFK</sequence>
<organism evidence="2 3">
    <name type="scientific">Thiomicrorhabdus xiamenensis</name>
    <dbReference type="NCBI Taxonomy" id="2739063"/>
    <lineage>
        <taxon>Bacteria</taxon>
        <taxon>Pseudomonadati</taxon>
        <taxon>Pseudomonadota</taxon>
        <taxon>Gammaproteobacteria</taxon>
        <taxon>Thiotrichales</taxon>
        <taxon>Piscirickettsiaceae</taxon>
        <taxon>Thiomicrorhabdus</taxon>
    </lineage>
</organism>
<dbReference type="EMBL" id="CP054020">
    <property type="protein sequence ID" value="QKI88549.1"/>
    <property type="molecule type" value="Genomic_DNA"/>
</dbReference>
<accession>A0A7D4NJR3</accession>